<keyword evidence="13" id="KW-0121">Carboxypeptidase</keyword>
<evidence type="ECO:0000256" key="6">
    <source>
        <dbReference type="ARBA" id="ARBA00022984"/>
    </source>
</evidence>
<dbReference type="SUPFAM" id="SSF69189">
    <property type="entry name" value="Penicillin-binding protein associated domain"/>
    <property type="match status" value="1"/>
</dbReference>
<dbReference type="InterPro" id="IPR037091">
    <property type="entry name" value="Pen-bd_prot4_C_dom_sf"/>
</dbReference>
<dbReference type="InterPro" id="IPR001967">
    <property type="entry name" value="Peptidase_S11_N"/>
</dbReference>
<evidence type="ECO:0000259" key="12">
    <source>
        <dbReference type="Pfam" id="PF09211"/>
    </source>
</evidence>
<keyword evidence="9" id="KW-1133">Transmembrane helix</keyword>
<feature type="signal peptide" evidence="10">
    <location>
        <begin position="1"/>
        <end position="25"/>
    </location>
</feature>
<feature type="transmembrane region" description="Helical" evidence="9">
    <location>
        <begin position="395"/>
        <end position="418"/>
    </location>
</feature>
<evidence type="ECO:0000256" key="3">
    <source>
        <dbReference type="ARBA" id="ARBA00022729"/>
    </source>
</evidence>
<keyword evidence="7" id="KW-0961">Cell wall biogenesis/degradation</keyword>
<proteinExistence type="inferred from homology"/>
<accession>A0ABQ6R935</accession>
<dbReference type="Pfam" id="PF09211">
    <property type="entry name" value="DUF1958"/>
    <property type="match status" value="1"/>
</dbReference>
<dbReference type="InterPro" id="IPR018044">
    <property type="entry name" value="Peptidase_S11"/>
</dbReference>
<dbReference type="PANTHER" id="PTHR21581:SF11">
    <property type="entry name" value="D-ALANYL-D-ALANINE CARBOXYPEPTIDASE DACA"/>
    <property type="match status" value="1"/>
</dbReference>
<evidence type="ECO:0000313" key="13">
    <source>
        <dbReference type="EMBL" id="KAA1039640.1"/>
    </source>
</evidence>
<dbReference type="Gene3D" id="3.40.710.10">
    <property type="entry name" value="DD-peptidase/beta-lactamase superfamily"/>
    <property type="match status" value="1"/>
</dbReference>
<evidence type="ECO:0000256" key="1">
    <source>
        <dbReference type="ARBA" id="ARBA00003217"/>
    </source>
</evidence>
<dbReference type="Pfam" id="PF00768">
    <property type="entry name" value="Peptidase_S11"/>
    <property type="match status" value="1"/>
</dbReference>
<dbReference type="InterPro" id="IPR012338">
    <property type="entry name" value="Beta-lactam/transpept-like"/>
</dbReference>
<keyword evidence="14" id="KW-1185">Reference proteome</keyword>
<dbReference type="RefSeq" id="WP_149459034.1">
    <property type="nucleotide sequence ID" value="NZ_SCWC02000003.1"/>
</dbReference>
<dbReference type="SUPFAM" id="SSF56601">
    <property type="entry name" value="beta-lactamase/transpeptidase-like"/>
    <property type="match status" value="1"/>
</dbReference>
<sequence length="429" mass="48877">MKTIYPKLLLLLLAGQLLLAPVTYAKTPVEIANEDGYPMTENYNPKGTIVIAAKNGQVLYSDHPDVKWPPASMSKLMTLYLVYQAMDHGKFNLNTKVTVNDKFYEISTLPMLSNNHFRKGATYTVDELLHIMLTASSNSATFMLSSLVHKDDSDFVDLMNKTASKLGMKNTHYYNPAGPPNNLLLQYKPARYQEDDDNISTARDYAILARHIVNEYPQVLNYTKLLTVTVKKGTIDEETFATYNHSLEGAQLSYKGVDGLKTGSSDTAGFNTTITGRRNGMRIIQVIMGVEDWYDPPAEFNRNKIANAIMDDVYSKYSYKKVLSKGYYKNGDQELYIHHDLYDVVKKGVTGKLIFKDGKATYQYARSFVSKDTDVPNVTYEDYQQYRIKKFIDDYFVQLTIGITLSILAGLILLLYYYRNNIKKLFNKR</sequence>
<keyword evidence="6" id="KW-0573">Peptidoglycan synthesis</keyword>
<protein>
    <submittedName>
        <fullName evidence="13">D-alanyl-D-alanine carboxypeptidase</fullName>
    </submittedName>
</protein>
<evidence type="ECO:0000256" key="8">
    <source>
        <dbReference type="RuleBase" id="RU004016"/>
    </source>
</evidence>
<reference evidence="13 14" key="1">
    <citation type="submission" date="2019-09" db="EMBL/GenBank/DDBJ databases">
        <authorList>
            <person name="Mazhar S."/>
            <person name="Altermann E."/>
            <person name="Hill C."/>
            <person name="Mcauliffe O."/>
        </authorList>
    </citation>
    <scope>NUCLEOTIDE SEQUENCE [LARGE SCALE GENOMIC DNA]</scope>
    <source>
        <strain evidence="13 14">ATCC 51831</strain>
    </source>
</reference>
<dbReference type="Gene3D" id="2.30.140.20">
    <property type="entry name" value="Penicillin-binding protein 4, C-terminal domain"/>
    <property type="match status" value="1"/>
</dbReference>
<dbReference type="PANTHER" id="PTHR21581">
    <property type="entry name" value="D-ALANYL-D-ALANINE CARBOXYPEPTIDASE"/>
    <property type="match status" value="1"/>
</dbReference>
<keyword evidence="5" id="KW-0133">Cell shape</keyword>
<evidence type="ECO:0000256" key="2">
    <source>
        <dbReference type="ARBA" id="ARBA00007164"/>
    </source>
</evidence>
<evidence type="ECO:0000256" key="4">
    <source>
        <dbReference type="ARBA" id="ARBA00022801"/>
    </source>
</evidence>
<dbReference type="InterPro" id="IPR015956">
    <property type="entry name" value="Peniciliin-bd_prot_C_sf"/>
</dbReference>
<organism evidence="13 14">
    <name type="scientific">Macrococcus equipercicus</name>
    <dbReference type="NCBI Taxonomy" id="69967"/>
    <lineage>
        <taxon>Bacteria</taxon>
        <taxon>Bacillati</taxon>
        <taxon>Bacillota</taxon>
        <taxon>Bacilli</taxon>
        <taxon>Bacillales</taxon>
        <taxon>Staphylococcaceae</taxon>
        <taxon>Macrococcus</taxon>
    </lineage>
</organism>
<gene>
    <name evidence="13" type="ORF">ERX35_006080</name>
</gene>
<keyword evidence="9" id="KW-0472">Membrane</keyword>
<keyword evidence="4" id="KW-0378">Hydrolase</keyword>
<comment type="function">
    <text evidence="1">Removes C-terminal D-alanyl residues from sugar-peptide cell wall precursors.</text>
</comment>
<feature type="domain" description="Peptidase S11 D-alanyl-D-alanine carboxypeptidase A N-terminal" evidence="11">
    <location>
        <begin position="45"/>
        <end position="290"/>
    </location>
</feature>
<comment type="similarity">
    <text evidence="2 8">Belongs to the peptidase S11 family.</text>
</comment>
<evidence type="ECO:0000256" key="5">
    <source>
        <dbReference type="ARBA" id="ARBA00022960"/>
    </source>
</evidence>
<name>A0ABQ6R935_9STAP</name>
<evidence type="ECO:0000313" key="14">
    <source>
        <dbReference type="Proteomes" id="UP000295735"/>
    </source>
</evidence>
<keyword evidence="3 10" id="KW-0732">Signal</keyword>
<evidence type="ECO:0000256" key="9">
    <source>
        <dbReference type="SAM" id="Phobius"/>
    </source>
</evidence>
<keyword evidence="13" id="KW-0645">Protease</keyword>
<dbReference type="PRINTS" id="PR00725">
    <property type="entry name" value="DADACBPTASE1"/>
</dbReference>
<evidence type="ECO:0000256" key="10">
    <source>
        <dbReference type="SAM" id="SignalP"/>
    </source>
</evidence>
<keyword evidence="9" id="KW-0812">Transmembrane</keyword>
<dbReference type="GO" id="GO:0004180">
    <property type="term" value="F:carboxypeptidase activity"/>
    <property type="evidence" value="ECO:0007669"/>
    <property type="project" value="UniProtKB-KW"/>
</dbReference>
<dbReference type="InterPro" id="IPR015294">
    <property type="entry name" value="Pen-bd_prot4_C_dom"/>
</dbReference>
<evidence type="ECO:0000256" key="7">
    <source>
        <dbReference type="ARBA" id="ARBA00023316"/>
    </source>
</evidence>
<feature type="chain" id="PRO_5045907293" evidence="10">
    <location>
        <begin position="26"/>
        <end position="429"/>
    </location>
</feature>
<comment type="caution">
    <text evidence="13">The sequence shown here is derived from an EMBL/GenBank/DDBJ whole genome shotgun (WGS) entry which is preliminary data.</text>
</comment>
<dbReference type="Proteomes" id="UP000295735">
    <property type="component" value="Unassembled WGS sequence"/>
</dbReference>
<dbReference type="EMBL" id="SCWC02000003">
    <property type="protein sequence ID" value="KAA1039640.1"/>
    <property type="molecule type" value="Genomic_DNA"/>
</dbReference>
<feature type="domain" description="Penicillin-binding protein 4 C-terminal" evidence="12">
    <location>
        <begin position="319"/>
        <end position="381"/>
    </location>
</feature>
<evidence type="ECO:0000259" key="11">
    <source>
        <dbReference type="Pfam" id="PF00768"/>
    </source>
</evidence>